<dbReference type="Proteomes" id="UP000008068">
    <property type="component" value="Unassembled WGS sequence"/>
</dbReference>
<dbReference type="InterPro" id="IPR058721">
    <property type="entry name" value="NTF2_3"/>
</dbReference>
<accession>G0NFG0</accession>
<name>G0NFG0_CAEBE</name>
<dbReference type="HOGENOM" id="CLU_1807918_0_0_1"/>
<proteinExistence type="predicted"/>
<reference evidence="4" key="1">
    <citation type="submission" date="2011-07" db="EMBL/GenBank/DDBJ databases">
        <authorList>
            <consortium name="Caenorhabditis brenneri Sequencing and Analysis Consortium"/>
            <person name="Wilson R.K."/>
        </authorList>
    </citation>
    <scope>NUCLEOTIDE SEQUENCE [LARGE SCALE GENOMIC DNA]</scope>
    <source>
        <strain evidence="4">PB2801</strain>
    </source>
</reference>
<evidence type="ECO:0000259" key="2">
    <source>
        <dbReference type="Pfam" id="PF26530"/>
    </source>
</evidence>
<feature type="domain" description="NTF2-like" evidence="2">
    <location>
        <begin position="40"/>
        <end position="138"/>
    </location>
</feature>
<keyword evidence="1" id="KW-0732">Signal</keyword>
<organism evidence="4">
    <name type="scientific">Caenorhabditis brenneri</name>
    <name type="common">Nematode worm</name>
    <dbReference type="NCBI Taxonomy" id="135651"/>
    <lineage>
        <taxon>Eukaryota</taxon>
        <taxon>Metazoa</taxon>
        <taxon>Ecdysozoa</taxon>
        <taxon>Nematoda</taxon>
        <taxon>Chromadorea</taxon>
        <taxon>Rhabditida</taxon>
        <taxon>Rhabditina</taxon>
        <taxon>Rhabditomorpha</taxon>
        <taxon>Rhabditoidea</taxon>
        <taxon>Rhabditidae</taxon>
        <taxon>Peloderinae</taxon>
        <taxon>Caenorhabditis</taxon>
    </lineage>
</organism>
<keyword evidence="4" id="KW-1185">Reference proteome</keyword>
<feature type="chain" id="PRO_5003405693" description="NTF2-like domain-containing protein" evidence="1">
    <location>
        <begin position="24"/>
        <end position="143"/>
    </location>
</feature>
<gene>
    <name evidence="3" type="ORF">CAEBREN_05416</name>
</gene>
<evidence type="ECO:0000256" key="1">
    <source>
        <dbReference type="SAM" id="SignalP"/>
    </source>
</evidence>
<dbReference type="AlphaFoldDB" id="G0NFG0"/>
<feature type="signal peptide" evidence="1">
    <location>
        <begin position="1"/>
        <end position="23"/>
    </location>
</feature>
<dbReference type="EMBL" id="GL379875">
    <property type="protein sequence ID" value="EGT59195.1"/>
    <property type="molecule type" value="Genomic_DNA"/>
</dbReference>
<sequence length="143" mass="16334">MRLFFCISMALVAVLLMCTQNAAIPVYLPKHMALWKEGVLNRTFAPNDQGKIRALSLAGFTFDDCGKKYRQDELVDRILESIKSGDDYGFKLKNWERKRWGSSCIITVIKNGHPLYVVEAEMDPVLELFESAKRLDCPAKRMS</sequence>
<dbReference type="Pfam" id="PF26530">
    <property type="entry name" value="NTF2_3"/>
    <property type="match status" value="1"/>
</dbReference>
<evidence type="ECO:0000313" key="4">
    <source>
        <dbReference type="Proteomes" id="UP000008068"/>
    </source>
</evidence>
<dbReference type="InParanoid" id="G0NFG0"/>
<protein>
    <recommendedName>
        <fullName evidence="2">NTF2-like domain-containing protein</fullName>
    </recommendedName>
</protein>
<evidence type="ECO:0000313" key="3">
    <source>
        <dbReference type="EMBL" id="EGT59195.1"/>
    </source>
</evidence>